<dbReference type="PANTHER" id="PTHR45984">
    <property type="entry name" value="RNA (RNA) POLYMERASE II ASSOCIATED PROTEIN HOMOLOG"/>
    <property type="match status" value="1"/>
</dbReference>
<name>A0AAX6TK48_HETGA</name>
<dbReference type="GeneID" id="101707115"/>
<dbReference type="RefSeq" id="XP_021120568.1">
    <property type="nucleotide sequence ID" value="XM_021264909.1"/>
</dbReference>
<dbReference type="GO" id="GO:0006626">
    <property type="term" value="P:protein targeting to mitochondrion"/>
    <property type="evidence" value="ECO:0007669"/>
    <property type="project" value="TreeGrafter"/>
</dbReference>
<organism evidence="5 6">
    <name type="scientific">Heterocephalus glaber</name>
    <name type="common">Naked mole rat</name>
    <dbReference type="NCBI Taxonomy" id="10181"/>
    <lineage>
        <taxon>Eukaryota</taxon>
        <taxon>Metazoa</taxon>
        <taxon>Chordata</taxon>
        <taxon>Craniata</taxon>
        <taxon>Vertebrata</taxon>
        <taxon>Euteleostomi</taxon>
        <taxon>Mammalia</taxon>
        <taxon>Eutheria</taxon>
        <taxon>Euarchontoglires</taxon>
        <taxon>Glires</taxon>
        <taxon>Rodentia</taxon>
        <taxon>Hystricomorpha</taxon>
        <taxon>Bathyergidae</taxon>
        <taxon>Heterocephalus</taxon>
    </lineage>
</organism>
<dbReference type="InterPro" id="IPR051982">
    <property type="entry name" value="CiliaryAsmbly_MitoImport"/>
</dbReference>
<dbReference type="PANTHER" id="PTHR45984:SF2">
    <property type="entry name" value="MITOCHONDRIAL IMPORT RECEPTOR SUBUNIT TOM34"/>
    <property type="match status" value="1"/>
</dbReference>
<accession>A0AAX6TK48</accession>
<comment type="subcellular location">
    <subcellularLocation>
        <location evidence="1">Cytoplasm</location>
    </subcellularLocation>
</comment>
<proteinExistence type="predicted"/>
<evidence type="ECO:0000256" key="2">
    <source>
        <dbReference type="ARBA" id="ARBA00022490"/>
    </source>
</evidence>
<keyword evidence="5" id="KW-1185">Reference proteome</keyword>
<evidence type="ECO:0000256" key="4">
    <source>
        <dbReference type="ARBA" id="ARBA00022803"/>
    </source>
</evidence>
<dbReference type="Gene3D" id="1.25.40.10">
    <property type="entry name" value="Tetratricopeptide repeat domain"/>
    <property type="match status" value="1"/>
</dbReference>
<evidence type="ECO:0000313" key="5">
    <source>
        <dbReference type="Proteomes" id="UP000694906"/>
    </source>
</evidence>
<keyword evidence="3" id="KW-0677">Repeat</keyword>
<evidence type="ECO:0000256" key="1">
    <source>
        <dbReference type="ARBA" id="ARBA00004496"/>
    </source>
</evidence>
<keyword evidence="4" id="KW-0802">TPR repeat</keyword>
<keyword evidence="2" id="KW-0963">Cytoplasm</keyword>
<dbReference type="InterPro" id="IPR011990">
    <property type="entry name" value="TPR-like_helical_dom_sf"/>
</dbReference>
<protein>
    <submittedName>
        <fullName evidence="6">Mitochondrial import receptor subunit TOM34-like</fullName>
    </submittedName>
</protein>
<dbReference type="AlphaFoldDB" id="A0AAX6TK48"/>
<dbReference type="GO" id="GO:0031072">
    <property type="term" value="F:heat shock protein binding"/>
    <property type="evidence" value="ECO:0007669"/>
    <property type="project" value="TreeGrafter"/>
</dbReference>
<dbReference type="GO" id="GO:0005739">
    <property type="term" value="C:mitochondrion"/>
    <property type="evidence" value="ECO:0007669"/>
    <property type="project" value="TreeGrafter"/>
</dbReference>
<dbReference type="SUPFAM" id="SSF48452">
    <property type="entry name" value="TPR-like"/>
    <property type="match status" value="1"/>
</dbReference>
<gene>
    <name evidence="6" type="primary">LOC101707115</name>
</gene>
<sequence>MMHSRWGNVALLSCWSGRAAPKLPDSVEGLRDAGNQSFRSRQYLEASALYGCSNRAACHVKDGNCTDCTKDCTSALALVPFSMKLLLRRASAFEAPEIPLAYVDYRIVLQIDNSVTLALESVNRMTRPLMDSHGPEWRLKLSAIPVVSVSAQKR</sequence>
<dbReference type="GO" id="GO:0005829">
    <property type="term" value="C:cytosol"/>
    <property type="evidence" value="ECO:0007669"/>
    <property type="project" value="TreeGrafter"/>
</dbReference>
<dbReference type="Proteomes" id="UP000694906">
    <property type="component" value="Unplaced"/>
</dbReference>
<evidence type="ECO:0000313" key="6">
    <source>
        <dbReference type="RefSeq" id="XP_021120568.1"/>
    </source>
</evidence>
<evidence type="ECO:0000256" key="3">
    <source>
        <dbReference type="ARBA" id="ARBA00022737"/>
    </source>
</evidence>
<reference evidence="6" key="1">
    <citation type="submission" date="2025-08" db="UniProtKB">
        <authorList>
            <consortium name="RefSeq"/>
        </authorList>
    </citation>
    <scope>IDENTIFICATION</scope>
</reference>